<dbReference type="Gene3D" id="1.50.10.10">
    <property type="match status" value="1"/>
</dbReference>
<organism evidence="11 12">
    <name type="scientific">Flavobacterium sediminis</name>
    <dbReference type="NCBI Taxonomy" id="2201181"/>
    <lineage>
        <taxon>Bacteria</taxon>
        <taxon>Pseudomonadati</taxon>
        <taxon>Bacteroidota</taxon>
        <taxon>Flavobacteriia</taxon>
        <taxon>Flavobacteriales</taxon>
        <taxon>Flavobacteriaceae</taxon>
        <taxon>Flavobacterium</taxon>
    </lineage>
</organism>
<dbReference type="InterPro" id="IPR012341">
    <property type="entry name" value="6hp_glycosidase-like_sf"/>
</dbReference>
<dbReference type="Gene3D" id="2.60.40.10">
    <property type="entry name" value="Immunoglobulins"/>
    <property type="match status" value="1"/>
</dbReference>
<dbReference type="SUPFAM" id="SSF81296">
    <property type="entry name" value="E set domains"/>
    <property type="match status" value="1"/>
</dbReference>
<feature type="chain" id="PRO_5015993853" evidence="7">
    <location>
        <begin position="18"/>
        <end position="703"/>
    </location>
</feature>
<dbReference type="InterPro" id="IPR004197">
    <property type="entry name" value="Cellulase_Ig-like"/>
</dbReference>
<evidence type="ECO:0000313" key="11">
    <source>
        <dbReference type="EMBL" id="AWM15116.1"/>
    </source>
</evidence>
<dbReference type="EMBL" id="CP029463">
    <property type="protein sequence ID" value="AWM15116.1"/>
    <property type="molecule type" value="Genomic_DNA"/>
</dbReference>
<dbReference type="PANTHER" id="PTHR22298">
    <property type="entry name" value="ENDO-1,4-BETA-GLUCANASE"/>
    <property type="match status" value="1"/>
</dbReference>
<dbReference type="SUPFAM" id="SSF48208">
    <property type="entry name" value="Six-hairpin glycosidases"/>
    <property type="match status" value="1"/>
</dbReference>
<protein>
    <submittedName>
        <fullName evidence="11">Glycoside hydrolase</fullName>
    </submittedName>
</protein>
<comment type="similarity">
    <text evidence="1">Belongs to the glycosyl hydrolase 9 (cellulase E) family.</text>
</comment>
<dbReference type="InterPro" id="IPR014756">
    <property type="entry name" value="Ig_E-set"/>
</dbReference>
<evidence type="ECO:0000259" key="8">
    <source>
        <dbReference type="Pfam" id="PF00759"/>
    </source>
</evidence>
<evidence type="ECO:0000259" key="10">
    <source>
        <dbReference type="Pfam" id="PF18962"/>
    </source>
</evidence>
<evidence type="ECO:0000256" key="2">
    <source>
        <dbReference type="ARBA" id="ARBA00022729"/>
    </source>
</evidence>
<evidence type="ECO:0000256" key="1">
    <source>
        <dbReference type="ARBA" id="ARBA00007072"/>
    </source>
</evidence>
<dbReference type="AlphaFoldDB" id="A0A2U8QYX2"/>
<dbReference type="InterPro" id="IPR008928">
    <property type="entry name" value="6-hairpin_glycosidase_sf"/>
</dbReference>
<dbReference type="InterPro" id="IPR013783">
    <property type="entry name" value="Ig-like_fold"/>
</dbReference>
<feature type="domain" description="Cellulase Ig-like" evidence="9">
    <location>
        <begin position="19"/>
        <end position="107"/>
    </location>
</feature>
<evidence type="ECO:0000256" key="3">
    <source>
        <dbReference type="ARBA" id="ARBA00022801"/>
    </source>
</evidence>
<keyword evidence="2 7" id="KW-0732">Signal</keyword>
<evidence type="ECO:0000256" key="6">
    <source>
        <dbReference type="ARBA" id="ARBA00023326"/>
    </source>
</evidence>
<dbReference type="Pfam" id="PF02927">
    <property type="entry name" value="CelD_N"/>
    <property type="match status" value="1"/>
</dbReference>
<accession>A0A2U8QYX2</accession>
<evidence type="ECO:0000256" key="4">
    <source>
        <dbReference type="ARBA" id="ARBA00023277"/>
    </source>
</evidence>
<dbReference type="NCBIfam" id="TIGR04183">
    <property type="entry name" value="Por_Secre_tail"/>
    <property type="match status" value="1"/>
</dbReference>
<evidence type="ECO:0000256" key="5">
    <source>
        <dbReference type="ARBA" id="ARBA00023295"/>
    </source>
</evidence>
<dbReference type="Proteomes" id="UP000245429">
    <property type="component" value="Chromosome"/>
</dbReference>
<evidence type="ECO:0000256" key="7">
    <source>
        <dbReference type="SAM" id="SignalP"/>
    </source>
</evidence>
<feature type="signal peptide" evidence="7">
    <location>
        <begin position="1"/>
        <end position="17"/>
    </location>
</feature>
<dbReference type="RefSeq" id="WP_109570454.1">
    <property type="nucleotide sequence ID" value="NZ_CP029463.1"/>
</dbReference>
<dbReference type="InterPro" id="IPR026444">
    <property type="entry name" value="Secre_tail"/>
</dbReference>
<feature type="domain" description="Glycoside hydrolase family 9" evidence="8">
    <location>
        <begin position="126"/>
        <end position="604"/>
    </location>
</feature>
<keyword evidence="12" id="KW-1185">Reference proteome</keyword>
<name>A0A2U8QYX2_9FLAO</name>
<evidence type="ECO:0000259" key="9">
    <source>
        <dbReference type="Pfam" id="PF02927"/>
    </source>
</evidence>
<reference evidence="11 12" key="1">
    <citation type="submission" date="2018-05" db="EMBL/GenBank/DDBJ databases">
        <title>Flavobacterium sp. MEBiC07310.</title>
        <authorList>
            <person name="Baek K."/>
        </authorList>
    </citation>
    <scope>NUCLEOTIDE SEQUENCE [LARGE SCALE GENOMIC DNA]</scope>
    <source>
        <strain evidence="11 12">MEBiC07310</strain>
    </source>
</reference>
<proteinExistence type="inferred from homology"/>
<dbReference type="CDD" id="cd02850">
    <property type="entry name" value="E_set_Cellulase_N"/>
    <property type="match status" value="1"/>
</dbReference>
<dbReference type="Pfam" id="PF00759">
    <property type="entry name" value="Glyco_hydro_9"/>
    <property type="match status" value="1"/>
</dbReference>
<dbReference type="Pfam" id="PF18962">
    <property type="entry name" value="Por_Secre_tail"/>
    <property type="match status" value="1"/>
</dbReference>
<dbReference type="InterPro" id="IPR001701">
    <property type="entry name" value="Glyco_hydro_9"/>
</dbReference>
<dbReference type="OrthoDB" id="9808897at2"/>
<dbReference type="GO" id="GO:0008810">
    <property type="term" value="F:cellulase activity"/>
    <property type="evidence" value="ECO:0007669"/>
    <property type="project" value="InterPro"/>
</dbReference>
<feature type="domain" description="Secretion system C-terminal sorting" evidence="10">
    <location>
        <begin position="634"/>
        <end position="700"/>
    </location>
</feature>
<sequence length="703" mass="78980">MKKIIYLLAIISHLSIAQTSPFIHVDQFGYRPSHTKVAVISNPIEGFNANESFSPNSVLQVKNATTQAVVFSANIQLWNNGMLHAQSGDQGWWFDFSAVTQAGEYYIYDPLNNVSSAVFTISENVYDPVLQAAFKMFYYNRCGIEKVSPYAATGFTDAISFTQDTYSRDVYDQGNTATEKDMSGGWFDAGDYNKYVTFAENPIHDLLWAYQENALLFGDNMNIPESGNGIPDILDEIKWELDWLLKMINTDGSVHIKIGSKSYSENLFAPPSANTDLRYYAPVCTSSTIAATAMLAHSAIIFEQIPSLSTYTQTLENKAISCWNWVLPHLNNNTLYENCDDGSVKSGDADKSSQEQYQMALVAAIYLYALTGDTAYNQYIINHIYDAGEIASYDWNNYTIKTSDALLYYTTLSGADSSTVSTIINSANVVASGNWNHNFFFENDTDLYRAFNNDWNYHWGSNNQKSNIGILNYIFSKYGINTSTTTSYNLRAKEQIHYFHGVNPLSLVYLTNMNNLGAEKSLNEMFHTWFSDGTVWDNAQTSTYGPAPGFVTGGANQYYYANTSLSPPYNQPPQKSYLDFNTSSDSSWEISEPAIYYQASYLRLLAQVMSLDENDNVLSTDVVTQEPVKKYAIVPNAVDNEFSIQSEKSEDIVVKIFNINGKSIFEFNTKTNQPIEALFLTKGLYIVQVKDSESTFNLKLIKK</sequence>
<keyword evidence="4" id="KW-0119">Carbohydrate metabolism</keyword>
<evidence type="ECO:0000313" key="12">
    <source>
        <dbReference type="Proteomes" id="UP000245429"/>
    </source>
</evidence>
<keyword evidence="5" id="KW-0326">Glycosidase</keyword>
<dbReference type="GO" id="GO:0000272">
    <property type="term" value="P:polysaccharide catabolic process"/>
    <property type="evidence" value="ECO:0007669"/>
    <property type="project" value="UniProtKB-KW"/>
</dbReference>
<gene>
    <name evidence="11" type="ORF">DI487_15490</name>
</gene>
<keyword evidence="6" id="KW-0624">Polysaccharide degradation</keyword>
<keyword evidence="3 11" id="KW-0378">Hydrolase</keyword>
<dbReference type="KEGG" id="fse:DI487_15490"/>